<dbReference type="AlphaFoldDB" id="R0ITZ3"/>
<feature type="transmembrane region" description="Helical" evidence="6">
    <location>
        <begin position="306"/>
        <end position="327"/>
    </location>
</feature>
<comment type="subcellular location">
    <subcellularLocation>
        <location evidence="1">Membrane</location>
        <topology evidence="1">Multi-pass membrane protein</topology>
    </subcellularLocation>
</comment>
<gene>
    <name evidence="8" type="ORF">SETTUDRAFT_149500</name>
</gene>
<dbReference type="InterPro" id="IPR005828">
    <property type="entry name" value="MFS_sugar_transport-like"/>
</dbReference>
<feature type="transmembrane region" description="Helical" evidence="6">
    <location>
        <begin position="433"/>
        <end position="453"/>
    </location>
</feature>
<feature type="domain" description="Major facilitator superfamily (MFS) profile" evidence="7">
    <location>
        <begin position="16"/>
        <end position="457"/>
    </location>
</feature>
<dbReference type="SUPFAM" id="SSF103473">
    <property type="entry name" value="MFS general substrate transporter"/>
    <property type="match status" value="1"/>
</dbReference>
<dbReference type="Proteomes" id="UP000016935">
    <property type="component" value="Unassembled WGS sequence"/>
</dbReference>
<feature type="transmembrane region" description="Helical" evidence="6">
    <location>
        <begin position="334"/>
        <end position="355"/>
    </location>
</feature>
<dbReference type="EMBL" id="KB908548">
    <property type="protein sequence ID" value="EOA88086.1"/>
    <property type="molecule type" value="Genomic_DNA"/>
</dbReference>
<feature type="transmembrane region" description="Helical" evidence="6">
    <location>
        <begin position="181"/>
        <end position="201"/>
    </location>
</feature>
<organism evidence="8 9">
    <name type="scientific">Exserohilum turcicum (strain 28A)</name>
    <name type="common">Northern leaf blight fungus</name>
    <name type="synonym">Setosphaeria turcica</name>
    <dbReference type="NCBI Taxonomy" id="671987"/>
    <lineage>
        <taxon>Eukaryota</taxon>
        <taxon>Fungi</taxon>
        <taxon>Dikarya</taxon>
        <taxon>Ascomycota</taxon>
        <taxon>Pezizomycotina</taxon>
        <taxon>Dothideomycetes</taxon>
        <taxon>Pleosporomycetidae</taxon>
        <taxon>Pleosporales</taxon>
        <taxon>Pleosporineae</taxon>
        <taxon>Pleosporaceae</taxon>
        <taxon>Exserohilum</taxon>
    </lineage>
</organism>
<feature type="transmembrane region" description="Helical" evidence="6">
    <location>
        <begin position="121"/>
        <end position="137"/>
    </location>
</feature>
<dbReference type="PROSITE" id="PS50850">
    <property type="entry name" value="MFS"/>
    <property type="match status" value="1"/>
</dbReference>
<dbReference type="OrthoDB" id="6612291at2759"/>
<dbReference type="PANTHER" id="PTHR48022">
    <property type="entry name" value="PLASTIDIC GLUCOSE TRANSPORTER 4"/>
    <property type="match status" value="1"/>
</dbReference>
<dbReference type="eggNOG" id="KOG0254">
    <property type="taxonomic scope" value="Eukaryota"/>
</dbReference>
<dbReference type="GeneID" id="19397024"/>
<keyword evidence="3 6" id="KW-0812">Transmembrane</keyword>
<name>R0ITZ3_EXST2</name>
<dbReference type="InterPro" id="IPR050360">
    <property type="entry name" value="MFS_Sugar_Transporters"/>
</dbReference>
<evidence type="ECO:0000256" key="5">
    <source>
        <dbReference type="ARBA" id="ARBA00023136"/>
    </source>
</evidence>
<feature type="transmembrane region" description="Helical" evidence="6">
    <location>
        <begin position="367"/>
        <end position="384"/>
    </location>
</feature>
<evidence type="ECO:0000256" key="6">
    <source>
        <dbReference type="SAM" id="Phobius"/>
    </source>
</evidence>
<dbReference type="GO" id="GO:0005351">
    <property type="term" value="F:carbohydrate:proton symporter activity"/>
    <property type="evidence" value="ECO:0007669"/>
    <property type="project" value="TreeGrafter"/>
</dbReference>
<keyword evidence="5 6" id="KW-0472">Membrane</keyword>
<feature type="transmembrane region" description="Helical" evidence="6">
    <location>
        <begin position="405"/>
        <end position="427"/>
    </location>
</feature>
<dbReference type="RefSeq" id="XP_008024175.1">
    <property type="nucleotide sequence ID" value="XM_008025984.1"/>
</dbReference>
<evidence type="ECO:0000256" key="4">
    <source>
        <dbReference type="ARBA" id="ARBA00022989"/>
    </source>
</evidence>
<dbReference type="InterPro" id="IPR036259">
    <property type="entry name" value="MFS_trans_sf"/>
</dbReference>
<proteinExistence type="inferred from homology"/>
<dbReference type="PANTHER" id="PTHR48022:SF2">
    <property type="entry name" value="PLASTIDIC GLUCOSE TRANSPORTER 4"/>
    <property type="match status" value="1"/>
</dbReference>
<sequence>MGSAVREQTTFTLVFSVLVFLQGAILFGIDTGSFGSLQALPSFVHRFGVARNGKHILPATRKALMNSLPWIGKITGCFAAEPAIERLGFKKTMYLAAVVQIIAIIIELTSHAWSQFTVGRIIAYSAVGLVENAVPAYSAEISPAATRGLFAGSIMFVTGLGNLWGAGMSRAYATESSAKGWMIPTSMQLIPAVLMLLLVPFTPESPRWLLLKGDTEKASKNLNQLRPKAHVASGATQAEIDAFVYAIEESHAQDQGRWLDLFRGNYLRRTWICSTLFILEQTNGNQFVQSYAATFYVQRGLGANSFTYTILGQVVGIIGCGVGLALVDTTGRRPLMLGGSILCTLFLYLAAGLGMQDTKSLGQTTSNTILACFILLPAFTRISASTNAFLTGAEIGGVRMRKKTMAFGTACDVAAAFLVTFVTPYLLPSMGVNIGWIFGSVAAFSVVWSYLFFPELKGRSLEEVDELFEARLDARKFAAYKSTGVRRLVARLEAAEKERAEKGAA</sequence>
<dbReference type="Pfam" id="PF00083">
    <property type="entry name" value="Sugar_tr"/>
    <property type="match status" value="1"/>
</dbReference>
<evidence type="ECO:0000256" key="1">
    <source>
        <dbReference type="ARBA" id="ARBA00004141"/>
    </source>
</evidence>
<evidence type="ECO:0000313" key="8">
    <source>
        <dbReference type="EMBL" id="EOA88086.1"/>
    </source>
</evidence>
<reference evidence="8 9" key="2">
    <citation type="journal article" date="2013" name="PLoS Genet.">
        <title>Comparative genome structure, secondary metabolite, and effector coding capacity across Cochliobolus pathogens.</title>
        <authorList>
            <person name="Condon B.J."/>
            <person name="Leng Y."/>
            <person name="Wu D."/>
            <person name="Bushley K.E."/>
            <person name="Ohm R.A."/>
            <person name="Otillar R."/>
            <person name="Martin J."/>
            <person name="Schackwitz W."/>
            <person name="Grimwood J."/>
            <person name="MohdZainudin N."/>
            <person name="Xue C."/>
            <person name="Wang R."/>
            <person name="Manning V.A."/>
            <person name="Dhillon B."/>
            <person name="Tu Z.J."/>
            <person name="Steffenson B.J."/>
            <person name="Salamov A."/>
            <person name="Sun H."/>
            <person name="Lowry S."/>
            <person name="LaButti K."/>
            <person name="Han J."/>
            <person name="Copeland A."/>
            <person name="Lindquist E."/>
            <person name="Barry K."/>
            <person name="Schmutz J."/>
            <person name="Baker S.E."/>
            <person name="Ciuffetti L.M."/>
            <person name="Grigoriev I.V."/>
            <person name="Zhong S."/>
            <person name="Turgeon B.G."/>
        </authorList>
    </citation>
    <scope>NUCLEOTIDE SEQUENCE [LARGE SCALE GENOMIC DNA]</scope>
    <source>
        <strain evidence="9">28A</strain>
    </source>
</reference>
<feature type="transmembrane region" description="Helical" evidence="6">
    <location>
        <begin position="92"/>
        <end position="109"/>
    </location>
</feature>
<keyword evidence="9" id="KW-1185">Reference proteome</keyword>
<evidence type="ECO:0000256" key="2">
    <source>
        <dbReference type="ARBA" id="ARBA00010992"/>
    </source>
</evidence>
<feature type="transmembrane region" description="Helical" evidence="6">
    <location>
        <begin position="149"/>
        <end position="169"/>
    </location>
</feature>
<dbReference type="Gene3D" id="1.20.1250.20">
    <property type="entry name" value="MFS general substrate transporter like domains"/>
    <property type="match status" value="1"/>
</dbReference>
<dbReference type="HOGENOM" id="CLU_001265_30_1_1"/>
<dbReference type="GO" id="GO:0016020">
    <property type="term" value="C:membrane"/>
    <property type="evidence" value="ECO:0007669"/>
    <property type="project" value="UniProtKB-SubCell"/>
</dbReference>
<feature type="transmembrane region" description="Helical" evidence="6">
    <location>
        <begin position="12"/>
        <end position="29"/>
    </location>
</feature>
<protein>
    <recommendedName>
        <fullName evidence="7">Major facilitator superfamily (MFS) profile domain-containing protein</fullName>
    </recommendedName>
</protein>
<keyword evidence="4 6" id="KW-1133">Transmembrane helix</keyword>
<comment type="similarity">
    <text evidence="2">Belongs to the major facilitator superfamily. Sugar transporter (TC 2.A.1.1) family.</text>
</comment>
<dbReference type="InterPro" id="IPR020846">
    <property type="entry name" value="MFS_dom"/>
</dbReference>
<reference evidence="8 9" key="1">
    <citation type="journal article" date="2012" name="PLoS Pathog.">
        <title>Diverse lifestyles and strategies of plant pathogenesis encoded in the genomes of eighteen Dothideomycetes fungi.</title>
        <authorList>
            <person name="Ohm R.A."/>
            <person name="Feau N."/>
            <person name="Henrissat B."/>
            <person name="Schoch C.L."/>
            <person name="Horwitz B.A."/>
            <person name="Barry K.W."/>
            <person name="Condon B.J."/>
            <person name="Copeland A.C."/>
            <person name="Dhillon B."/>
            <person name="Glaser F."/>
            <person name="Hesse C.N."/>
            <person name="Kosti I."/>
            <person name="LaButti K."/>
            <person name="Lindquist E.A."/>
            <person name="Lucas S."/>
            <person name="Salamov A.A."/>
            <person name="Bradshaw R.E."/>
            <person name="Ciuffetti L."/>
            <person name="Hamelin R.C."/>
            <person name="Kema G.H.J."/>
            <person name="Lawrence C."/>
            <person name="Scott J.A."/>
            <person name="Spatafora J.W."/>
            <person name="Turgeon B.G."/>
            <person name="de Wit P.J.G.M."/>
            <person name="Zhong S."/>
            <person name="Goodwin S.B."/>
            <person name="Grigoriev I.V."/>
        </authorList>
    </citation>
    <scope>NUCLEOTIDE SEQUENCE [LARGE SCALE GENOMIC DNA]</scope>
    <source>
        <strain evidence="9">28A</strain>
    </source>
</reference>
<evidence type="ECO:0000256" key="3">
    <source>
        <dbReference type="ARBA" id="ARBA00022692"/>
    </source>
</evidence>
<evidence type="ECO:0000313" key="9">
    <source>
        <dbReference type="Proteomes" id="UP000016935"/>
    </source>
</evidence>
<accession>R0ITZ3</accession>
<evidence type="ECO:0000259" key="7">
    <source>
        <dbReference type="PROSITE" id="PS50850"/>
    </source>
</evidence>